<organism evidence="2 3">
    <name type="scientific">Glarea lozoyensis (strain ATCC 20868 / MF5171)</name>
    <dbReference type="NCBI Taxonomy" id="1116229"/>
    <lineage>
        <taxon>Eukaryota</taxon>
        <taxon>Fungi</taxon>
        <taxon>Dikarya</taxon>
        <taxon>Ascomycota</taxon>
        <taxon>Pezizomycotina</taxon>
        <taxon>Leotiomycetes</taxon>
        <taxon>Helotiales</taxon>
        <taxon>Helotiaceae</taxon>
        <taxon>Glarea</taxon>
    </lineage>
</organism>
<evidence type="ECO:0000313" key="3">
    <source>
        <dbReference type="Proteomes" id="UP000016922"/>
    </source>
</evidence>
<reference evidence="2 3" key="1">
    <citation type="journal article" date="2013" name="BMC Genomics">
        <title>Genomics-driven discovery of the pneumocandin biosynthetic gene cluster in the fungus Glarea lozoyensis.</title>
        <authorList>
            <person name="Chen L."/>
            <person name="Yue Q."/>
            <person name="Zhang X."/>
            <person name="Xiang M."/>
            <person name="Wang C."/>
            <person name="Li S."/>
            <person name="Che Y."/>
            <person name="Ortiz-Lopez F.J."/>
            <person name="Bills G.F."/>
            <person name="Liu X."/>
            <person name="An Z."/>
        </authorList>
    </citation>
    <scope>NUCLEOTIDE SEQUENCE [LARGE SCALE GENOMIC DNA]</scope>
    <source>
        <strain evidence="3">ATCC 20868 / MF5171</strain>
    </source>
</reference>
<dbReference type="RefSeq" id="XP_008083427.1">
    <property type="nucleotide sequence ID" value="XM_008085236.1"/>
</dbReference>
<proteinExistence type="predicted"/>
<sequence>MIAQNRQQVKPLRWCSAFPVTFNSPISHVGLQPGADQISTRSTDNQARSVKDKLPLPPVDDPISPARIARREALDLVGGTQVSSIEPARIARRGSEDTVWGRLVRRTVGLFARSSEKEEPEMQSANQTPAFDAVIKDAKAEDGDIIWTKRDNIPKRLIVTSRDGGEGPNSRSSLEKKNPRTWLSLKPRQTGNEISSIVKKAENDWGVGGGRRELADLVERKEYEWTVGGNKRDTPTKLPQREHDWAVAGSKRDTLTIIPREETDWHIGNGHGNIARMIEREAVGEDISRNVKEDVFVHWSLPPHDGKRGINERNTKSIVAVRTEDGGGG</sequence>
<evidence type="ECO:0000313" key="2">
    <source>
        <dbReference type="EMBL" id="EPE29318.1"/>
    </source>
</evidence>
<gene>
    <name evidence="2" type="ORF">GLAREA_00478</name>
</gene>
<dbReference type="AlphaFoldDB" id="S3DSC9"/>
<name>S3DSC9_GLAL2</name>
<dbReference type="KEGG" id="glz:GLAREA_00478"/>
<accession>S3DSC9</accession>
<evidence type="ECO:0000256" key="1">
    <source>
        <dbReference type="SAM" id="MobiDB-lite"/>
    </source>
</evidence>
<feature type="region of interest" description="Disordered" evidence="1">
    <location>
        <begin position="159"/>
        <end position="178"/>
    </location>
</feature>
<dbReference type="Proteomes" id="UP000016922">
    <property type="component" value="Unassembled WGS sequence"/>
</dbReference>
<dbReference type="GeneID" id="19459536"/>
<protein>
    <submittedName>
        <fullName evidence="2">Uncharacterized protein</fullName>
    </submittedName>
</protein>
<dbReference type="HOGENOM" id="CLU_844813_0_0_1"/>
<dbReference type="EMBL" id="KE145367">
    <property type="protein sequence ID" value="EPE29318.1"/>
    <property type="molecule type" value="Genomic_DNA"/>
</dbReference>
<keyword evidence="3" id="KW-1185">Reference proteome</keyword>